<protein>
    <submittedName>
        <fullName evidence="4">Short-chain dehydrogenase/reductase</fullName>
    </submittedName>
</protein>
<dbReference type="Pfam" id="PF00106">
    <property type="entry name" value="adh_short"/>
    <property type="match status" value="1"/>
</dbReference>
<organism evidence="4 5">
    <name type="scientific">Neptunitalea chrysea</name>
    <dbReference type="NCBI Taxonomy" id="1647581"/>
    <lineage>
        <taxon>Bacteria</taxon>
        <taxon>Pseudomonadati</taxon>
        <taxon>Bacteroidota</taxon>
        <taxon>Flavobacteriia</taxon>
        <taxon>Flavobacteriales</taxon>
        <taxon>Flavobacteriaceae</taxon>
        <taxon>Neptunitalea</taxon>
    </lineage>
</organism>
<evidence type="ECO:0000256" key="3">
    <source>
        <dbReference type="RuleBase" id="RU000363"/>
    </source>
</evidence>
<keyword evidence="2" id="KW-0560">Oxidoreductase</keyword>
<dbReference type="InterPro" id="IPR002347">
    <property type="entry name" value="SDR_fam"/>
</dbReference>
<dbReference type="EMBL" id="BRVP01000004">
    <property type="protein sequence ID" value="GLB51800.1"/>
    <property type="molecule type" value="Genomic_DNA"/>
</dbReference>
<dbReference type="Gene3D" id="3.40.50.720">
    <property type="entry name" value="NAD(P)-binding Rossmann-like Domain"/>
    <property type="match status" value="1"/>
</dbReference>
<sequence>MKNEVWLVTGTSKGFGLSLVKKLIEQGYKVAATSRNIAALKDVVKVNTANFLPLEVDLISELSIAEAVAKTVATFGELNVVVNNAGYGIGGTIEELSTSEIQQSFGINVFAPITVMQKVLPIFRKQKSGGYIINISSIAGFNATAGWAMYAATKFALTGMTEVLAMDLEGMGIYTTVVAPGAFRTAFLSSDSLVLSENKIEDYTAVRASHEKYATMDGKQLGNPDKAADVFIDLSKMEVPPVRLFMGTDSYNRAKNKISILTEELENLKHISEKTDY</sequence>
<dbReference type="PRINTS" id="PR00080">
    <property type="entry name" value="SDRFAMILY"/>
</dbReference>
<dbReference type="PANTHER" id="PTHR43976:SF16">
    <property type="entry name" value="SHORT-CHAIN DEHYDROGENASE_REDUCTASE FAMILY PROTEIN"/>
    <property type="match status" value="1"/>
</dbReference>
<keyword evidence="5" id="KW-1185">Reference proteome</keyword>
<dbReference type="PANTHER" id="PTHR43976">
    <property type="entry name" value="SHORT CHAIN DEHYDROGENASE"/>
    <property type="match status" value="1"/>
</dbReference>
<name>A0A9W6ETD7_9FLAO</name>
<evidence type="ECO:0000256" key="2">
    <source>
        <dbReference type="ARBA" id="ARBA00023002"/>
    </source>
</evidence>
<dbReference type="CDD" id="cd05374">
    <property type="entry name" value="17beta-HSD-like_SDR_c"/>
    <property type="match status" value="1"/>
</dbReference>
<dbReference type="RefSeq" id="WP_281752713.1">
    <property type="nucleotide sequence ID" value="NZ_BRVP01000004.1"/>
</dbReference>
<reference evidence="4" key="1">
    <citation type="submission" date="2022-07" db="EMBL/GenBank/DDBJ databases">
        <title>Taxonomy of Novel Oxalotrophic and Methylotrophic Bacteria.</title>
        <authorList>
            <person name="Sahin N."/>
            <person name="Tani A."/>
        </authorList>
    </citation>
    <scope>NUCLEOTIDE SEQUENCE</scope>
    <source>
        <strain evidence="4">AM327</strain>
    </source>
</reference>
<gene>
    <name evidence="4" type="ORF">NBRC110019_08390</name>
</gene>
<evidence type="ECO:0000256" key="1">
    <source>
        <dbReference type="ARBA" id="ARBA00006484"/>
    </source>
</evidence>
<dbReference type="InterPro" id="IPR051911">
    <property type="entry name" value="SDR_oxidoreductase"/>
</dbReference>
<accession>A0A9W6ETD7</accession>
<dbReference type="GO" id="GO:0016491">
    <property type="term" value="F:oxidoreductase activity"/>
    <property type="evidence" value="ECO:0007669"/>
    <property type="project" value="UniProtKB-KW"/>
</dbReference>
<comment type="similarity">
    <text evidence="1 3">Belongs to the short-chain dehydrogenases/reductases (SDR) family.</text>
</comment>
<dbReference type="InterPro" id="IPR020904">
    <property type="entry name" value="Sc_DH/Rdtase_CS"/>
</dbReference>
<evidence type="ECO:0000313" key="5">
    <source>
        <dbReference type="Proteomes" id="UP001143545"/>
    </source>
</evidence>
<dbReference type="InterPro" id="IPR036291">
    <property type="entry name" value="NAD(P)-bd_dom_sf"/>
</dbReference>
<comment type="caution">
    <text evidence="4">The sequence shown here is derived from an EMBL/GenBank/DDBJ whole genome shotgun (WGS) entry which is preliminary data.</text>
</comment>
<dbReference type="PROSITE" id="PS00061">
    <property type="entry name" value="ADH_SHORT"/>
    <property type="match status" value="1"/>
</dbReference>
<dbReference type="Proteomes" id="UP001143545">
    <property type="component" value="Unassembled WGS sequence"/>
</dbReference>
<dbReference type="AlphaFoldDB" id="A0A9W6ETD7"/>
<dbReference type="PRINTS" id="PR00081">
    <property type="entry name" value="GDHRDH"/>
</dbReference>
<dbReference type="SUPFAM" id="SSF51735">
    <property type="entry name" value="NAD(P)-binding Rossmann-fold domains"/>
    <property type="match status" value="1"/>
</dbReference>
<evidence type="ECO:0000313" key="4">
    <source>
        <dbReference type="EMBL" id="GLB51800.1"/>
    </source>
</evidence>
<proteinExistence type="inferred from homology"/>